<dbReference type="EMBL" id="FNAH01000012">
    <property type="protein sequence ID" value="SDE83059.1"/>
    <property type="molecule type" value="Genomic_DNA"/>
</dbReference>
<dbReference type="Proteomes" id="UP000199344">
    <property type="component" value="Unassembled WGS sequence"/>
</dbReference>
<reference evidence="1 2" key="1">
    <citation type="submission" date="2016-10" db="EMBL/GenBank/DDBJ databases">
        <authorList>
            <person name="de Groot N.N."/>
        </authorList>
    </citation>
    <scope>NUCLEOTIDE SEQUENCE [LARGE SCALE GENOMIC DNA]</scope>
    <source>
        <strain evidence="1 2">DSM 22220</strain>
    </source>
</reference>
<gene>
    <name evidence="1" type="ORF">SAMN05421538_11251</name>
</gene>
<evidence type="ECO:0000313" key="1">
    <source>
        <dbReference type="EMBL" id="SDE83059.1"/>
    </source>
</evidence>
<dbReference type="OrthoDB" id="9811121at2"/>
<dbReference type="RefSeq" id="WP_090525185.1">
    <property type="nucleotide sequence ID" value="NZ_FNAH01000012.1"/>
</dbReference>
<evidence type="ECO:0008006" key="3">
    <source>
        <dbReference type="Google" id="ProtNLM"/>
    </source>
</evidence>
<sequence length="114" mass="12380">MEFVLIDFWAANLEPVVPDLQVWLAALEMRVAQTVARGGHILVLPEFACAQWLSFAPADMAEADTLEWLFECGEVALNAIAAMSAKHGVSILAGTIPFLTEPECGTIVGFDLYL</sequence>
<dbReference type="AlphaFoldDB" id="A0A1G7G4W7"/>
<dbReference type="STRING" id="591205.SAMN05421538_11251"/>
<protein>
    <recommendedName>
        <fullName evidence="3">Carbon-nitrogen hydrolase</fullName>
    </recommendedName>
</protein>
<organism evidence="1 2">
    <name type="scientific">Paracoccus isoporae</name>
    <dbReference type="NCBI Taxonomy" id="591205"/>
    <lineage>
        <taxon>Bacteria</taxon>
        <taxon>Pseudomonadati</taxon>
        <taxon>Pseudomonadota</taxon>
        <taxon>Alphaproteobacteria</taxon>
        <taxon>Rhodobacterales</taxon>
        <taxon>Paracoccaceae</taxon>
        <taxon>Paracoccus</taxon>
    </lineage>
</organism>
<proteinExistence type="predicted"/>
<keyword evidence="2" id="KW-1185">Reference proteome</keyword>
<name>A0A1G7G4W7_9RHOB</name>
<dbReference type="SUPFAM" id="SSF56317">
    <property type="entry name" value="Carbon-nitrogen hydrolase"/>
    <property type="match status" value="1"/>
</dbReference>
<evidence type="ECO:0000313" key="2">
    <source>
        <dbReference type="Proteomes" id="UP000199344"/>
    </source>
</evidence>
<dbReference type="Gene3D" id="3.60.110.10">
    <property type="entry name" value="Carbon-nitrogen hydrolase"/>
    <property type="match status" value="1"/>
</dbReference>
<dbReference type="InterPro" id="IPR036526">
    <property type="entry name" value="C-N_Hydrolase_sf"/>
</dbReference>
<accession>A0A1G7G4W7</accession>